<dbReference type="Proteomes" id="UP000583266">
    <property type="component" value="Unassembled WGS sequence"/>
</dbReference>
<evidence type="ECO:0000313" key="5">
    <source>
        <dbReference type="EMBL" id="NML38045.1"/>
    </source>
</evidence>
<dbReference type="GO" id="GO:0046872">
    <property type="term" value="F:metal ion binding"/>
    <property type="evidence" value="ECO:0007669"/>
    <property type="project" value="UniProtKB-KW"/>
</dbReference>
<dbReference type="Gene3D" id="3.20.20.370">
    <property type="entry name" value="Glycoside hydrolase/deacetylase"/>
    <property type="match status" value="1"/>
</dbReference>
<proteinExistence type="predicted"/>
<keyword evidence="3" id="KW-0732">Signal</keyword>
<keyword evidence="1" id="KW-0479">Metal-binding</keyword>
<feature type="signal peptide" evidence="3">
    <location>
        <begin position="1"/>
        <end position="17"/>
    </location>
</feature>
<reference evidence="5 6" key="1">
    <citation type="submission" date="2020-04" db="EMBL/GenBank/DDBJ databases">
        <title>Chitinophaga sp. G-6-1-13 sp. nov., isolated from soil.</title>
        <authorList>
            <person name="Dahal R.H."/>
            <person name="Chaudhary D.K."/>
        </authorList>
    </citation>
    <scope>NUCLEOTIDE SEQUENCE [LARGE SCALE GENOMIC DNA]</scope>
    <source>
        <strain evidence="5 6">G-6-1-13</strain>
    </source>
</reference>
<dbReference type="GO" id="GO:0005975">
    <property type="term" value="P:carbohydrate metabolic process"/>
    <property type="evidence" value="ECO:0007669"/>
    <property type="project" value="InterPro"/>
</dbReference>
<evidence type="ECO:0000256" key="3">
    <source>
        <dbReference type="SAM" id="SignalP"/>
    </source>
</evidence>
<sequence>MKRFLSAILLLPLVSFAQRQVAITLDDAPIMALPGYYTAAQRKATNEKLLQQITLLRTPVSIFINGAHCIIPDNQQLLKKWADNQMITLGSHTLNHPNCADLPIDSFKMEVTINDYIIKAVAKDKPVPYFRFPYNAMGKDSVAQAVRIGYLKEKGYTAVPFTVESSDYMFEQTYQEALKKKDNTKAKAIGEAYIRYTLFSFDYFEKLAREVFGRDIPQVYLCHVNQLNADYYTTLVKALQQRGYQCVSLQQAMQDKAYDTPLYDHRQYGFSWLFRWIPDAAIRKSHLRNSPEPDKELAVFKSL</sequence>
<dbReference type="PANTHER" id="PTHR10587:SF133">
    <property type="entry name" value="CHITIN DEACETYLASE 1-RELATED"/>
    <property type="match status" value="1"/>
</dbReference>
<accession>A0A848GHD6</accession>
<dbReference type="SUPFAM" id="SSF88713">
    <property type="entry name" value="Glycoside hydrolase/deacetylase"/>
    <property type="match status" value="1"/>
</dbReference>
<organism evidence="5 6">
    <name type="scientific">Chitinophaga fulva</name>
    <dbReference type="NCBI Taxonomy" id="2728842"/>
    <lineage>
        <taxon>Bacteria</taxon>
        <taxon>Pseudomonadati</taxon>
        <taxon>Bacteroidota</taxon>
        <taxon>Chitinophagia</taxon>
        <taxon>Chitinophagales</taxon>
        <taxon>Chitinophagaceae</taxon>
        <taxon>Chitinophaga</taxon>
    </lineage>
</organism>
<feature type="domain" description="NodB homology" evidence="4">
    <location>
        <begin position="18"/>
        <end position="150"/>
    </location>
</feature>
<dbReference type="InterPro" id="IPR011330">
    <property type="entry name" value="Glyco_hydro/deAcase_b/a-brl"/>
</dbReference>
<dbReference type="AlphaFoldDB" id="A0A848GHD6"/>
<dbReference type="RefSeq" id="WP_169225074.1">
    <property type="nucleotide sequence ID" value="NZ_JABBGC010000001.1"/>
</dbReference>
<evidence type="ECO:0000313" key="6">
    <source>
        <dbReference type="Proteomes" id="UP000583266"/>
    </source>
</evidence>
<dbReference type="InterPro" id="IPR002509">
    <property type="entry name" value="NODB_dom"/>
</dbReference>
<keyword evidence="6" id="KW-1185">Reference proteome</keyword>
<name>A0A848GHD6_9BACT</name>
<evidence type="ECO:0000259" key="4">
    <source>
        <dbReference type="Pfam" id="PF01522"/>
    </source>
</evidence>
<evidence type="ECO:0000256" key="2">
    <source>
        <dbReference type="ARBA" id="ARBA00022801"/>
    </source>
</evidence>
<keyword evidence="2" id="KW-0378">Hydrolase</keyword>
<comment type="caution">
    <text evidence="5">The sequence shown here is derived from an EMBL/GenBank/DDBJ whole genome shotgun (WGS) entry which is preliminary data.</text>
</comment>
<dbReference type="Pfam" id="PF01522">
    <property type="entry name" value="Polysacc_deac_1"/>
    <property type="match status" value="1"/>
</dbReference>
<evidence type="ECO:0000256" key="1">
    <source>
        <dbReference type="ARBA" id="ARBA00022723"/>
    </source>
</evidence>
<dbReference type="InterPro" id="IPR050248">
    <property type="entry name" value="Polysacc_deacetylase_ArnD"/>
</dbReference>
<dbReference type="EMBL" id="JABBGC010000001">
    <property type="protein sequence ID" value="NML38045.1"/>
    <property type="molecule type" value="Genomic_DNA"/>
</dbReference>
<gene>
    <name evidence="5" type="ORF">HHL17_12645</name>
</gene>
<feature type="chain" id="PRO_5032830140" evidence="3">
    <location>
        <begin position="18"/>
        <end position="303"/>
    </location>
</feature>
<dbReference type="GO" id="GO:0016810">
    <property type="term" value="F:hydrolase activity, acting on carbon-nitrogen (but not peptide) bonds"/>
    <property type="evidence" value="ECO:0007669"/>
    <property type="project" value="InterPro"/>
</dbReference>
<dbReference type="PANTHER" id="PTHR10587">
    <property type="entry name" value="GLYCOSYL TRANSFERASE-RELATED"/>
    <property type="match status" value="1"/>
</dbReference>
<dbReference type="GO" id="GO:0016020">
    <property type="term" value="C:membrane"/>
    <property type="evidence" value="ECO:0007669"/>
    <property type="project" value="TreeGrafter"/>
</dbReference>
<protein>
    <submittedName>
        <fullName evidence="5">Polysaccharide deacetylase family protein</fullName>
    </submittedName>
</protein>